<feature type="region of interest" description="Disordered" evidence="1">
    <location>
        <begin position="65"/>
        <end position="91"/>
    </location>
</feature>
<name>A0A2A9DMH9_9CORY</name>
<feature type="transmembrane region" description="Helical" evidence="2">
    <location>
        <begin position="91"/>
        <end position="115"/>
    </location>
</feature>
<evidence type="ECO:0008006" key="5">
    <source>
        <dbReference type="Google" id="ProtNLM"/>
    </source>
</evidence>
<keyword evidence="2" id="KW-0472">Membrane</keyword>
<feature type="region of interest" description="Disordered" evidence="1">
    <location>
        <begin position="161"/>
        <end position="267"/>
    </location>
</feature>
<keyword evidence="2" id="KW-1133">Transmembrane helix</keyword>
<protein>
    <recommendedName>
        <fullName evidence="5">Anti-sigma-D factor RsdA-like protein</fullName>
    </recommendedName>
</protein>
<dbReference type="RefSeq" id="WP_098388696.1">
    <property type="nucleotide sequence ID" value="NZ_LS483464.1"/>
</dbReference>
<feature type="compositionally biased region" description="Pro residues" evidence="1">
    <location>
        <begin position="246"/>
        <end position="257"/>
    </location>
</feature>
<gene>
    <name evidence="3" type="ORF">ATK06_0222</name>
</gene>
<dbReference type="EMBL" id="PDJF01000001">
    <property type="protein sequence ID" value="PFG27172.1"/>
    <property type="molecule type" value="Genomic_DNA"/>
</dbReference>
<evidence type="ECO:0000256" key="1">
    <source>
        <dbReference type="SAM" id="MobiDB-lite"/>
    </source>
</evidence>
<dbReference type="AlphaFoldDB" id="A0A2A9DMH9"/>
<dbReference type="OrthoDB" id="4426886at2"/>
<proteinExistence type="predicted"/>
<evidence type="ECO:0000256" key="2">
    <source>
        <dbReference type="SAM" id="Phobius"/>
    </source>
</evidence>
<feature type="compositionally biased region" description="Low complexity" evidence="1">
    <location>
        <begin position="201"/>
        <end position="215"/>
    </location>
</feature>
<feature type="compositionally biased region" description="Basic and acidic residues" evidence="1">
    <location>
        <begin position="161"/>
        <end position="175"/>
    </location>
</feature>
<dbReference type="Proteomes" id="UP000221653">
    <property type="component" value="Unassembled WGS sequence"/>
</dbReference>
<evidence type="ECO:0000313" key="3">
    <source>
        <dbReference type="EMBL" id="PFG27172.1"/>
    </source>
</evidence>
<keyword evidence="4" id="KW-1185">Reference proteome</keyword>
<comment type="caution">
    <text evidence="3">The sequence shown here is derived from an EMBL/GenBank/DDBJ whole genome shotgun (WGS) entry which is preliminary data.</text>
</comment>
<keyword evidence="2" id="KW-0812">Transmembrane</keyword>
<feature type="compositionally biased region" description="Basic residues" evidence="1">
    <location>
        <begin position="79"/>
        <end position="88"/>
    </location>
</feature>
<feature type="compositionally biased region" description="Low complexity" evidence="1">
    <location>
        <begin position="223"/>
        <end position="245"/>
    </location>
</feature>
<feature type="compositionally biased region" description="Low complexity" evidence="1">
    <location>
        <begin position="258"/>
        <end position="267"/>
    </location>
</feature>
<sequence length="267" mass="27621">MTHRGQDGPDQLRALFDDDAALDAIGRGRTPDDELGQLLASLRDDARAPHAPFNPDVLVDAQKGEDAAGLPADELSERRGRRGRRTRKPMSAPVAGVIGAAAASIVMAIGGFAFLGPAQSAQEARVVELASTLEEIDSKAGEGDMDATRSLLAEARNLVAELDRRDGRAERDEKPTTQTSTSTPTSTEPESTDKKEPAAPPTVTETVTVTHTVTPSPAPQPAPASSTPAPRPQTSPSASPTATPTQPAPDVPSPAAPAPAEQSPAGE</sequence>
<accession>A0A2A9DMH9</accession>
<organism evidence="3 4">
    <name type="scientific">Corynebacterium renale</name>
    <dbReference type="NCBI Taxonomy" id="1724"/>
    <lineage>
        <taxon>Bacteria</taxon>
        <taxon>Bacillati</taxon>
        <taxon>Actinomycetota</taxon>
        <taxon>Actinomycetes</taxon>
        <taxon>Mycobacteriales</taxon>
        <taxon>Corynebacteriaceae</taxon>
        <taxon>Corynebacterium</taxon>
    </lineage>
</organism>
<evidence type="ECO:0000313" key="4">
    <source>
        <dbReference type="Proteomes" id="UP000221653"/>
    </source>
</evidence>
<feature type="compositionally biased region" description="Low complexity" evidence="1">
    <location>
        <begin position="176"/>
        <end position="189"/>
    </location>
</feature>
<reference evidence="3 4" key="1">
    <citation type="submission" date="2017-10" db="EMBL/GenBank/DDBJ databases">
        <title>Sequencing the genomes of 1000 actinobacteria strains.</title>
        <authorList>
            <person name="Klenk H.-P."/>
        </authorList>
    </citation>
    <scope>NUCLEOTIDE SEQUENCE [LARGE SCALE GENOMIC DNA]</scope>
    <source>
        <strain evidence="3 4">DSM 20688</strain>
    </source>
</reference>
<dbReference type="STRING" id="1724.GCA_001044175_00342"/>